<dbReference type="Pfam" id="PF00931">
    <property type="entry name" value="NB-ARC"/>
    <property type="match status" value="1"/>
</dbReference>
<gene>
    <name evidence="3" type="ORF">PRUPE_3G016600</name>
</gene>
<dbReference type="STRING" id="3760.A0A251PV02"/>
<dbReference type="InterPro" id="IPR002182">
    <property type="entry name" value="NB-ARC"/>
</dbReference>
<dbReference type="Proteomes" id="UP000006882">
    <property type="component" value="Chromosome G3"/>
</dbReference>
<dbReference type="SUPFAM" id="SSF52540">
    <property type="entry name" value="P-loop containing nucleoside triphosphate hydrolases"/>
    <property type="match status" value="1"/>
</dbReference>
<dbReference type="eggNOG" id="KOG4658">
    <property type="taxonomic scope" value="Eukaryota"/>
</dbReference>
<reference evidence="3 4" key="1">
    <citation type="journal article" date="2013" name="Nat. Genet.">
        <title>The high-quality draft genome of peach (Prunus persica) identifies unique patterns of genetic diversity, domestication and genome evolution.</title>
        <authorList>
            <consortium name="International Peach Genome Initiative"/>
            <person name="Verde I."/>
            <person name="Abbott A.G."/>
            <person name="Scalabrin S."/>
            <person name="Jung S."/>
            <person name="Shu S."/>
            <person name="Marroni F."/>
            <person name="Zhebentyayeva T."/>
            <person name="Dettori M.T."/>
            <person name="Grimwood J."/>
            <person name="Cattonaro F."/>
            <person name="Zuccolo A."/>
            <person name="Rossini L."/>
            <person name="Jenkins J."/>
            <person name="Vendramin E."/>
            <person name="Meisel L.A."/>
            <person name="Decroocq V."/>
            <person name="Sosinski B."/>
            <person name="Prochnik S."/>
            <person name="Mitros T."/>
            <person name="Policriti A."/>
            <person name="Cipriani G."/>
            <person name="Dondini L."/>
            <person name="Ficklin S."/>
            <person name="Goodstein D.M."/>
            <person name="Xuan P."/>
            <person name="Del Fabbro C."/>
            <person name="Aramini V."/>
            <person name="Copetti D."/>
            <person name="Gonzalez S."/>
            <person name="Horner D.S."/>
            <person name="Falchi R."/>
            <person name="Lucas S."/>
            <person name="Mica E."/>
            <person name="Maldonado J."/>
            <person name="Lazzari B."/>
            <person name="Bielenberg D."/>
            <person name="Pirona R."/>
            <person name="Miculan M."/>
            <person name="Barakat A."/>
            <person name="Testolin R."/>
            <person name="Stella A."/>
            <person name="Tartarini S."/>
            <person name="Tonutti P."/>
            <person name="Arus P."/>
            <person name="Orellana A."/>
            <person name="Wells C."/>
            <person name="Main D."/>
            <person name="Vizzotto G."/>
            <person name="Silva H."/>
            <person name="Salamini F."/>
            <person name="Schmutz J."/>
            <person name="Morgante M."/>
            <person name="Rokhsar D.S."/>
        </authorList>
    </citation>
    <scope>NUCLEOTIDE SEQUENCE [LARGE SCALE GENOMIC DNA]</scope>
    <source>
        <strain evidence="4">cv. Nemared</strain>
    </source>
</reference>
<dbReference type="PANTHER" id="PTHR33463:SF198">
    <property type="entry name" value="RPP4C3"/>
    <property type="match status" value="1"/>
</dbReference>
<evidence type="ECO:0000313" key="4">
    <source>
        <dbReference type="Proteomes" id="UP000006882"/>
    </source>
</evidence>
<dbReference type="Gramene" id="ONI14930">
    <property type="protein sequence ID" value="ONI14930"/>
    <property type="gene ID" value="PRUPE_3G016600"/>
</dbReference>
<organism evidence="3 4">
    <name type="scientific">Prunus persica</name>
    <name type="common">Peach</name>
    <name type="synonym">Amygdalus persica</name>
    <dbReference type="NCBI Taxonomy" id="3760"/>
    <lineage>
        <taxon>Eukaryota</taxon>
        <taxon>Viridiplantae</taxon>
        <taxon>Streptophyta</taxon>
        <taxon>Embryophyta</taxon>
        <taxon>Tracheophyta</taxon>
        <taxon>Spermatophyta</taxon>
        <taxon>Magnoliopsida</taxon>
        <taxon>eudicotyledons</taxon>
        <taxon>Gunneridae</taxon>
        <taxon>Pentapetalae</taxon>
        <taxon>rosids</taxon>
        <taxon>fabids</taxon>
        <taxon>Rosales</taxon>
        <taxon>Rosaceae</taxon>
        <taxon>Amygdaloideae</taxon>
        <taxon>Amygdaleae</taxon>
        <taxon>Prunus</taxon>
    </lineage>
</organism>
<keyword evidence="1" id="KW-0611">Plant defense</keyword>
<evidence type="ECO:0000256" key="1">
    <source>
        <dbReference type="ARBA" id="ARBA00022821"/>
    </source>
</evidence>
<dbReference type="InterPro" id="IPR050905">
    <property type="entry name" value="Plant_NBS-LRR"/>
</dbReference>
<proteinExistence type="predicted"/>
<dbReference type="GO" id="GO:0043531">
    <property type="term" value="F:ADP binding"/>
    <property type="evidence" value="ECO:0007669"/>
    <property type="project" value="InterPro"/>
</dbReference>
<name>A0A251PV02_PRUPE</name>
<sequence length="242" mass="27512">MEILTGIIPTIMEYIVVPVGRQVGYLFYYKSNLQNLRSQLNNIGVATDRKTQIVNQEERKGKIVHNDVKKWLAEAAEMIKEAKELLGDEGHAKTKCSPNLISYHRLSKQSKKLAEKIELHEKIYFPNVSYDGAVEDRYAIPSQEYMAFESRTSMLKEIMQELKNPDSNMIGVYGLGGVGKTTLAKEVFRQANEEKLFDDMVIILNVKEKNDMEIQKEIAEKLGMEVKEPQSMAVRANCYGAG</sequence>
<evidence type="ECO:0000259" key="2">
    <source>
        <dbReference type="Pfam" id="PF00931"/>
    </source>
</evidence>
<dbReference type="Gene3D" id="3.40.50.300">
    <property type="entry name" value="P-loop containing nucleotide triphosphate hydrolases"/>
    <property type="match status" value="1"/>
</dbReference>
<dbReference type="AlphaFoldDB" id="A0A251PV02"/>
<feature type="domain" description="NB-ARC" evidence="2">
    <location>
        <begin position="152"/>
        <end position="231"/>
    </location>
</feature>
<accession>A0A251PV02</accession>
<protein>
    <recommendedName>
        <fullName evidence="2">NB-ARC domain-containing protein</fullName>
    </recommendedName>
</protein>
<keyword evidence="4" id="KW-1185">Reference proteome</keyword>
<dbReference type="InterPro" id="IPR027417">
    <property type="entry name" value="P-loop_NTPase"/>
</dbReference>
<dbReference type="PANTHER" id="PTHR33463">
    <property type="entry name" value="NB-ARC DOMAIN-CONTAINING PROTEIN-RELATED"/>
    <property type="match status" value="1"/>
</dbReference>
<dbReference type="EMBL" id="CM007653">
    <property type="protein sequence ID" value="ONI14930.1"/>
    <property type="molecule type" value="Genomic_DNA"/>
</dbReference>
<evidence type="ECO:0000313" key="3">
    <source>
        <dbReference type="EMBL" id="ONI14930.1"/>
    </source>
</evidence>